<evidence type="ECO:0000256" key="2">
    <source>
        <dbReference type="ARBA" id="ARBA00009260"/>
    </source>
</evidence>
<keyword evidence="4" id="KW-0540">Nuclease</keyword>
<feature type="domain" description="Replication gene A protein-like" evidence="7">
    <location>
        <begin position="153"/>
        <end position="422"/>
    </location>
</feature>
<proteinExistence type="inferred from homology"/>
<evidence type="ECO:0000256" key="4">
    <source>
        <dbReference type="ARBA" id="ARBA00022722"/>
    </source>
</evidence>
<dbReference type="Proteomes" id="UP000252792">
    <property type="component" value="Unassembled WGS sequence"/>
</dbReference>
<evidence type="ECO:0000259" key="7">
    <source>
        <dbReference type="Pfam" id="PF05840"/>
    </source>
</evidence>
<dbReference type="InterPro" id="IPR008766">
    <property type="entry name" value="Replication_gene_A-like"/>
</dbReference>
<dbReference type="GO" id="GO:0016787">
    <property type="term" value="F:hydrolase activity"/>
    <property type="evidence" value="ECO:0007669"/>
    <property type="project" value="UniProtKB-KW"/>
</dbReference>
<evidence type="ECO:0000313" key="9">
    <source>
        <dbReference type="Proteomes" id="UP000252792"/>
    </source>
</evidence>
<dbReference type="EMBL" id="QNSE01000007">
    <property type="protein sequence ID" value="RBP83194.1"/>
    <property type="molecule type" value="Genomic_DNA"/>
</dbReference>
<organism evidence="8 9">
    <name type="scientific">Marinomonas rhizomae</name>
    <dbReference type="NCBI Taxonomy" id="491948"/>
    <lineage>
        <taxon>Bacteria</taxon>
        <taxon>Pseudomonadati</taxon>
        <taxon>Pseudomonadota</taxon>
        <taxon>Gammaproteobacteria</taxon>
        <taxon>Oceanospirillales</taxon>
        <taxon>Oceanospirillaceae</taxon>
        <taxon>Marinomonas</taxon>
    </lineage>
</organism>
<evidence type="ECO:0000256" key="1">
    <source>
        <dbReference type="ARBA" id="ARBA00003293"/>
    </source>
</evidence>
<dbReference type="GO" id="GO:0004519">
    <property type="term" value="F:endonuclease activity"/>
    <property type="evidence" value="ECO:0007669"/>
    <property type="project" value="UniProtKB-KW"/>
</dbReference>
<dbReference type="RefSeq" id="WP_113916747.1">
    <property type="nucleotide sequence ID" value="NZ_QNSE01000007.1"/>
</dbReference>
<comment type="function">
    <text evidence="1">Possible endonuclease which induces a single-strand cut and initiates DNA replication.</text>
</comment>
<accession>A0A366JA80</accession>
<dbReference type="AlphaFoldDB" id="A0A366JA80"/>
<sequence>MLSHSASHLQFVAPKATLYKLKTPMFGDKSFTGHDGANKASSTIDSFGTKECIAFRDKIISKHSALASPLRAEYEDIAKKEGYVKANRRFLDLDKKLTVNGFSLCASPESLQDLSKALSNKCRQAKVYNPANHAFVVDYCYKLAAQYNLDFAFDDLELEPIINRFLDYRIWKRKLLSLQKITLQNVCRDLRQVHYLRSPYSSDLSLKRHKQRKANNKAYLESQIAVNQDGYEATLLDLSDRSTSNPKHRRTELIVTTKGQELLAKSLGMMGVFITPTLHSAMHRMTKITDKKGKVIKVIPNPKWDGSTPKDGHNYLLKKFWQPASAKLKRNNIQYFGLRVPEPHHDGTPHWHLLLFIFPDDYERLKEILTEYALRTDPDEKGASERRITFERIKEGINPVTGREYSAVGYVIKYICKNVDGYMIDNQIHMTDTHKDWHQTNPYESAEKIETWARDNGIRQFQRLGVTSVQLYREFRRLGEQEGHLETIRQAAKDGDWAAFVMAMGGPFVPRKEQVASIAYGKGNKLNKDSGEIIPVLKTRYGDDAKDRVIGVLYAGMTVLSRINFWEIKDTEEIKLARQKIMTGVVDLISEICKQNTYDMNHTQISKPHSDENLFSKSGVLPARQRAPLRQTKSGALDLFQ</sequence>
<keyword evidence="3" id="KW-0235">DNA replication</keyword>
<comment type="caution">
    <text evidence="8">The sequence shown here is derived from an EMBL/GenBank/DDBJ whole genome shotgun (WGS) entry which is preliminary data.</text>
</comment>
<comment type="similarity">
    <text evidence="2">Belongs to the phage GPA family.</text>
</comment>
<dbReference type="OrthoDB" id="5568266at2"/>
<evidence type="ECO:0000256" key="5">
    <source>
        <dbReference type="ARBA" id="ARBA00022759"/>
    </source>
</evidence>
<evidence type="ECO:0000313" key="8">
    <source>
        <dbReference type="EMBL" id="RBP83194.1"/>
    </source>
</evidence>
<dbReference type="GO" id="GO:0006260">
    <property type="term" value="P:DNA replication"/>
    <property type="evidence" value="ECO:0007669"/>
    <property type="project" value="UniProtKB-KW"/>
</dbReference>
<keyword evidence="9" id="KW-1185">Reference proteome</keyword>
<evidence type="ECO:0000256" key="6">
    <source>
        <dbReference type="ARBA" id="ARBA00022801"/>
    </source>
</evidence>
<keyword evidence="6" id="KW-0378">Hydrolase</keyword>
<dbReference type="Pfam" id="PF05840">
    <property type="entry name" value="Phage_GPA"/>
    <property type="match status" value="1"/>
</dbReference>
<protein>
    <submittedName>
        <fullName evidence="8">Bacteriophage replication gene A protein</fullName>
    </submittedName>
</protein>
<name>A0A366JA80_9GAMM</name>
<evidence type="ECO:0000256" key="3">
    <source>
        <dbReference type="ARBA" id="ARBA00022705"/>
    </source>
</evidence>
<keyword evidence="5" id="KW-0255">Endonuclease</keyword>
<gene>
    <name evidence="8" type="ORF">DFP80_107172</name>
</gene>
<reference evidence="8 9" key="1">
    <citation type="submission" date="2018-06" db="EMBL/GenBank/DDBJ databases">
        <title>Genomic Encyclopedia of Type Strains, Phase III (KMG-III): the genomes of soil and plant-associated and newly described type strains.</title>
        <authorList>
            <person name="Whitman W."/>
        </authorList>
    </citation>
    <scope>NUCLEOTIDE SEQUENCE [LARGE SCALE GENOMIC DNA]</scope>
    <source>
        <strain evidence="8 9">CECT 7377</strain>
    </source>
</reference>